<feature type="transmembrane region" description="Helical" evidence="5">
    <location>
        <begin position="75"/>
        <end position="94"/>
    </location>
</feature>
<sequence>MSRAILIRAGLLGATGVSLGAMGGHALKQRLQARDKMASWEIAVRYQTFSAAALLGLYAITLAGNGGRGMKKIRIAAELITVGSVMFSGSIYWLSLSEEGNKIRRVLGPMTPLGGLAMIAGWLALLF</sequence>
<dbReference type="Pfam" id="PF04241">
    <property type="entry name" value="DUF423"/>
    <property type="match status" value="1"/>
</dbReference>
<keyword evidence="3 5" id="KW-1133">Transmembrane helix</keyword>
<evidence type="ECO:0000256" key="2">
    <source>
        <dbReference type="ARBA" id="ARBA00022692"/>
    </source>
</evidence>
<protein>
    <submittedName>
        <fullName evidence="6">UPF0382 membrane protein</fullName>
    </submittedName>
</protein>
<evidence type="ECO:0000313" key="7">
    <source>
        <dbReference type="Proteomes" id="UP000188320"/>
    </source>
</evidence>
<dbReference type="Proteomes" id="UP000188320">
    <property type="component" value="Unassembled WGS sequence"/>
</dbReference>
<dbReference type="GO" id="GO:0016020">
    <property type="term" value="C:membrane"/>
    <property type="evidence" value="ECO:0007669"/>
    <property type="project" value="UniProtKB-SubCell"/>
</dbReference>
<comment type="caution">
    <text evidence="6">The sequence shown here is derived from an EMBL/GenBank/DDBJ whole genome shotgun (WGS) entry which is preliminary data.</text>
</comment>
<keyword evidence="7" id="KW-1185">Reference proteome</keyword>
<evidence type="ECO:0000256" key="3">
    <source>
        <dbReference type="ARBA" id="ARBA00022989"/>
    </source>
</evidence>
<dbReference type="AlphaFoldDB" id="A0A1R1PK73"/>
<dbReference type="PANTHER" id="PTHR43461">
    <property type="entry name" value="TRANSMEMBRANE PROTEIN 256"/>
    <property type="match status" value="1"/>
</dbReference>
<feature type="transmembrane region" description="Helical" evidence="5">
    <location>
        <begin position="44"/>
        <end position="63"/>
    </location>
</feature>
<keyword evidence="2 5" id="KW-0812">Transmembrane</keyword>
<keyword evidence="4 5" id="KW-0472">Membrane</keyword>
<feature type="transmembrane region" description="Helical" evidence="5">
    <location>
        <begin position="106"/>
        <end position="126"/>
    </location>
</feature>
<evidence type="ECO:0000256" key="1">
    <source>
        <dbReference type="ARBA" id="ARBA00004141"/>
    </source>
</evidence>
<proteinExistence type="predicted"/>
<name>A0A1R1PK73_ZANCU</name>
<gene>
    <name evidence="6" type="ORF">AX774_g5170</name>
</gene>
<accession>A0A1R1PK73</accession>
<comment type="subcellular location">
    <subcellularLocation>
        <location evidence="1">Membrane</location>
        <topology evidence="1">Multi-pass membrane protein</topology>
    </subcellularLocation>
</comment>
<dbReference type="OrthoDB" id="269173at2759"/>
<dbReference type="InterPro" id="IPR006696">
    <property type="entry name" value="DUF423"/>
</dbReference>
<dbReference type="EMBL" id="LSSK01000916">
    <property type="protein sequence ID" value="OMH81368.1"/>
    <property type="molecule type" value="Genomic_DNA"/>
</dbReference>
<reference evidence="7" key="1">
    <citation type="submission" date="2017-01" db="EMBL/GenBank/DDBJ databases">
        <authorList>
            <person name="Wang Y."/>
            <person name="White M."/>
            <person name="Kvist S."/>
            <person name="Moncalvo J.-M."/>
        </authorList>
    </citation>
    <scope>NUCLEOTIDE SEQUENCE [LARGE SCALE GENOMIC DNA]</scope>
    <source>
        <strain evidence="7">COL-18-3</strain>
    </source>
</reference>
<dbReference type="PANTHER" id="PTHR43461:SF1">
    <property type="entry name" value="TRANSMEMBRANE PROTEIN 256"/>
    <property type="match status" value="1"/>
</dbReference>
<evidence type="ECO:0000256" key="4">
    <source>
        <dbReference type="ARBA" id="ARBA00023136"/>
    </source>
</evidence>
<evidence type="ECO:0000256" key="5">
    <source>
        <dbReference type="SAM" id="Phobius"/>
    </source>
</evidence>
<organism evidence="6 7">
    <name type="scientific">Zancudomyces culisetae</name>
    <name type="common">Gut fungus</name>
    <name type="synonym">Smittium culisetae</name>
    <dbReference type="NCBI Taxonomy" id="1213189"/>
    <lineage>
        <taxon>Eukaryota</taxon>
        <taxon>Fungi</taxon>
        <taxon>Fungi incertae sedis</taxon>
        <taxon>Zoopagomycota</taxon>
        <taxon>Kickxellomycotina</taxon>
        <taxon>Harpellomycetes</taxon>
        <taxon>Harpellales</taxon>
        <taxon>Legeriomycetaceae</taxon>
        <taxon>Zancudomyces</taxon>
    </lineage>
</organism>
<evidence type="ECO:0000313" key="6">
    <source>
        <dbReference type="EMBL" id="OMH81368.1"/>
    </source>
</evidence>